<dbReference type="PANTHER" id="PTHR13793:SF107">
    <property type="entry name" value="BROMODOMAIN-CONTAINING PROTEIN HOMOLOG"/>
    <property type="match status" value="1"/>
</dbReference>
<accession>A0AAD8UTL1</accession>
<dbReference type="SMART" id="SM00249">
    <property type="entry name" value="PHD"/>
    <property type="match status" value="4"/>
</dbReference>
<dbReference type="InterPro" id="IPR050701">
    <property type="entry name" value="Histone_Mod_Regulator"/>
</dbReference>
<dbReference type="InterPro" id="IPR034732">
    <property type="entry name" value="EPHD"/>
</dbReference>
<dbReference type="InterPro" id="IPR001965">
    <property type="entry name" value="Znf_PHD"/>
</dbReference>
<dbReference type="InterPro" id="IPR001841">
    <property type="entry name" value="Znf_RING"/>
</dbReference>
<dbReference type="InterPro" id="IPR019787">
    <property type="entry name" value="Znf_PHD-finger"/>
</dbReference>
<gene>
    <name evidence="8" type="ORF">BgAZ_101880</name>
</gene>
<dbReference type="CDD" id="cd15571">
    <property type="entry name" value="ePHD"/>
    <property type="match status" value="1"/>
</dbReference>
<dbReference type="GO" id="GO:0006357">
    <property type="term" value="P:regulation of transcription by RNA polymerase II"/>
    <property type="evidence" value="ECO:0007669"/>
    <property type="project" value="TreeGrafter"/>
</dbReference>
<evidence type="ECO:0000256" key="4">
    <source>
        <dbReference type="PROSITE-ProRule" id="PRU00146"/>
    </source>
</evidence>
<feature type="region of interest" description="Disordered" evidence="5">
    <location>
        <begin position="2076"/>
        <end position="2096"/>
    </location>
</feature>
<dbReference type="PANTHER" id="PTHR13793">
    <property type="entry name" value="PHD FINGER PROTEINS"/>
    <property type="match status" value="1"/>
</dbReference>
<dbReference type="EMBL" id="JAVEPI010000001">
    <property type="protein sequence ID" value="KAK1444282.1"/>
    <property type="molecule type" value="Genomic_DNA"/>
</dbReference>
<evidence type="ECO:0000259" key="6">
    <source>
        <dbReference type="PROSITE" id="PS50016"/>
    </source>
</evidence>
<keyword evidence="1" id="KW-0479">Metal-binding</keyword>
<feature type="compositionally biased region" description="Basic and acidic residues" evidence="5">
    <location>
        <begin position="89"/>
        <end position="100"/>
    </location>
</feature>
<evidence type="ECO:0000313" key="8">
    <source>
        <dbReference type="EMBL" id="KAK1444282.1"/>
    </source>
</evidence>
<dbReference type="Proteomes" id="UP001230268">
    <property type="component" value="Unassembled WGS sequence"/>
</dbReference>
<dbReference type="InterPro" id="IPR011011">
    <property type="entry name" value="Znf_FYVE_PHD"/>
</dbReference>
<keyword evidence="2 4" id="KW-0863">Zinc-finger</keyword>
<protein>
    <submittedName>
        <fullName evidence="8">Uncharacterized protein</fullName>
    </submittedName>
</protein>
<evidence type="ECO:0000256" key="5">
    <source>
        <dbReference type="SAM" id="MobiDB-lite"/>
    </source>
</evidence>
<feature type="region of interest" description="Disordered" evidence="5">
    <location>
        <begin position="1071"/>
        <end position="1108"/>
    </location>
</feature>
<dbReference type="PROSITE" id="PS51805">
    <property type="entry name" value="EPHD"/>
    <property type="match status" value="1"/>
</dbReference>
<proteinExistence type="predicted"/>
<dbReference type="PROSITE" id="PS50016">
    <property type="entry name" value="ZF_PHD_2"/>
    <property type="match status" value="2"/>
</dbReference>
<evidence type="ECO:0000256" key="1">
    <source>
        <dbReference type="ARBA" id="ARBA00022723"/>
    </source>
</evidence>
<sequence length="2186" mass="244586">MDQDTGITRETSQEEDRFWIDTERQFFINPNPSLILCLRNHVWHCRYISERSRELLREHENASTDKSTKQKGPKVAKVTNGGASPSVRTGEKPAKTEDKTTSNGRPLMENGIISVKFRIKNKHGNHRHAPYPHMDVQGSAMPINGVTDLVVYPEDSGFTPERTHQLTEYDDEMYFNPIVNGRHDGKLKLPIILPSQAPDGMRIVLYCPDDRSRHGDLATGRRPGFKTSMLNDMLSPDQVPEIIYGPAPIWSRVSRPRFKDGKELGVPFQSAFKSLSEVRGTVVDPVWASHNDYFCTESNQKGSLMRQLALTDISPPCSVDYSPKLFKFVETKGSPLCRRCLGMAKVACPLCMNMEITNHIPGVGFGHPVTIDHKYELVFNEVDIHKARTMMGTEVFSRAITEDEVEVTPMKRSHDDITALLKEYVETLEEIESRFTTILDRVENEKKPNFDAWSEIETKMIKNYIEQYNNKMMDNRYTYNTQRQSCDVLRIRLTCSSSASLPSQWTDHALCSICGSDEDWDDDPILFCDCCYIPMHYCCLGYKAGTMSETMKHNVRRHTLLRTPEGEEPNIDDDEWMCPCCLFLLDQLGFLEESMALRAIRVAAGPRNKQVIDLYRSNATPEDDIQSLDISRLPYVVGFEYDDPHERIDLCTVYRRSSPVGVLVASNQATTPTSATATNATTNGTTPVTPTYREHKLMGKLNFRTLIENGNIPTTIAFNIPDEDIEVPFCYDHRGLETDVLGRTISQFWSFKCMTKAQLEVAGSILDEMLVRHMKDGNLDGMVKLLKHAPPEEDRLHYIIKQDRAIQMSKPAQARRGRKPNELKAAQAQAAAAGIKPEVVETRNTNQLSRDDIYTMNSKNPLKRLVISVRIAKNFFVNLKIPVCIFCGFDAYYPGGGPMKRTSNTGTWGHVRCALAMECVVTPKEIDYDSFVPKIKALRCMVCHNSSTAILQCSHGNCFKAFHVSCASASSICLFTWDSSGRPDVLCPQHASGLAPTVLLRKLQAKVQYKNYKKLSAYESSLDGVNPKDDVYLNHFLEPNYRSIASVIERVFGMNPRSGFSLPLYGDEVTIKQPLNEKDGSERSNGTGERGRPSLSGDALSNADPKSKALKKADFKLPLRDKSGKFKVADKNKAVSRVSGVKASIGKHNAESTAVTSDGERAHGMEQDDGSNDMSDHNERANTSTTPEESADDSATERKDEEVIPYDKSVCRITQLPKEECFWCSVGNEDIDEHSHYKSFYDDRCPSVEQVGNLIFPDLATVKKKCAEICDNRVSDSPNPFEGVPPLVWSEMCSSTRIVDEKMLYFISDDFIGGQRLISEVVSKSCRHSLLGLTRLLNILYFKSNNGNDMPVLFDRLLNFMKIIQSVDEARRSCEIGTNSIGDMFSTLNPMAGDFPGPHAASSAVDNRKECRLRVNSVLRTLNQSVLMSVDSPLLPNAILRVFGSGRNNDNTEDDNYTRRFAVCAGCLEFKTFDQYVDNTEKSEKRVFYVYNYKTCRVCNVKACNECISQMKNSRSKNRVERMPPVQPSADAYMSAASMLAHPMYHGGSPMLMPRPAPPMDESRIPSVRDAVIAMPMMPRPQLLDRMGCHPPRGMAVNAPMNVDPRISSLMVASIHRGAMNQACQEPGVMGRPRMVNSLPLINHNIGDMNVMPLHKSGPMPMCGMIPMGIPGGGPCGPIFNVPAAKTIPGINDRDISTPVSGGPFAKAGIMIKSPPVKNGPFGANMGGFQGNEQLHKPGVVLDGDNNIGTGVITKQEAADGDDSSYESFICCRCEDMENDINLPLLCCALCSRFDGFMIPVNKDHLSFHPNWTSEYCGYCYVHMVCLDWLTYSTAVNANMRKFLKTLFEYPCNYCGVACGATMLCANNYCNVRFHASCGAWLGCKVDTGKKMEGTSSASRRVYCLRHTLLSVTRMSQAERKFLLAPSNLYELLIATKYHITGFYSGVYLSRYCVPNKMKTDPNTRPAVSRLPNNAIAKRPKPSSKVNVLPVNTINTAVNMLSGINYMNLGLVLSKTNFGQPINEYNLLPDNIARDRLIQALNWTAYNSMNLVGGRRDMREIKIIIQLIKAGQLKPIHGSKRGRKPKSLDGSNFDNRQKMPMEDILTYCHSGQLDSGEFFCPVCFSIYFERSPGMPGDDLHWIGCDGCERWFHFVCAGVWAEGQVDANSPSWFCLACTRQRQYRVAK</sequence>
<dbReference type="InterPro" id="IPR019786">
    <property type="entry name" value="Zinc_finger_PHD-type_CS"/>
</dbReference>
<evidence type="ECO:0000259" key="7">
    <source>
        <dbReference type="PROSITE" id="PS51805"/>
    </source>
</evidence>
<evidence type="ECO:0000256" key="3">
    <source>
        <dbReference type="ARBA" id="ARBA00022833"/>
    </source>
</evidence>
<comment type="caution">
    <text evidence="8">The sequence shown here is derived from an EMBL/GenBank/DDBJ whole genome shotgun (WGS) entry which is preliminary data.</text>
</comment>
<feature type="domain" description="PHD-type" evidence="6">
    <location>
        <begin position="2117"/>
        <end position="2179"/>
    </location>
</feature>
<keyword evidence="3" id="KW-0862">Zinc</keyword>
<feature type="region of interest" description="Disordered" evidence="5">
    <location>
        <begin position="1137"/>
        <end position="1200"/>
    </location>
</feature>
<feature type="domain" description="PHD-type" evidence="7">
    <location>
        <begin position="881"/>
        <end position="991"/>
    </location>
</feature>
<evidence type="ECO:0000313" key="9">
    <source>
        <dbReference type="Proteomes" id="UP001230268"/>
    </source>
</evidence>
<feature type="compositionally biased region" description="Basic and acidic residues" evidence="5">
    <location>
        <begin position="58"/>
        <end position="68"/>
    </location>
</feature>
<dbReference type="Pfam" id="PF13832">
    <property type="entry name" value="zf-HC5HC2H_2"/>
    <property type="match status" value="1"/>
</dbReference>
<dbReference type="InterPro" id="IPR013083">
    <property type="entry name" value="Znf_RING/FYVE/PHD"/>
</dbReference>
<feature type="region of interest" description="Disordered" evidence="5">
    <location>
        <begin position="58"/>
        <end position="107"/>
    </location>
</feature>
<reference evidence="8" key="1">
    <citation type="submission" date="2023-08" db="EMBL/GenBank/DDBJ databases">
        <title>Draft sequence of the Babesia gibsoni genome.</title>
        <authorList>
            <person name="Yamagishi J.Y."/>
            <person name="Xuan X.X."/>
        </authorList>
    </citation>
    <scope>NUCLEOTIDE SEQUENCE</scope>
    <source>
        <strain evidence="8">Azabu</strain>
    </source>
</reference>
<keyword evidence="9" id="KW-1185">Reference proteome</keyword>
<evidence type="ECO:0000256" key="2">
    <source>
        <dbReference type="ARBA" id="ARBA00022771"/>
    </source>
</evidence>
<name>A0AAD8UTL1_BABGI</name>
<dbReference type="Gene3D" id="3.30.40.10">
    <property type="entry name" value="Zinc/RING finger domain, C3HC4 (zinc finger)"/>
    <property type="match status" value="3"/>
</dbReference>
<dbReference type="GO" id="GO:0008270">
    <property type="term" value="F:zinc ion binding"/>
    <property type="evidence" value="ECO:0007669"/>
    <property type="project" value="UniProtKB-KW"/>
</dbReference>
<organism evidence="8 9">
    <name type="scientific">Babesia gibsoni</name>
    <dbReference type="NCBI Taxonomy" id="33632"/>
    <lineage>
        <taxon>Eukaryota</taxon>
        <taxon>Sar</taxon>
        <taxon>Alveolata</taxon>
        <taxon>Apicomplexa</taxon>
        <taxon>Aconoidasida</taxon>
        <taxon>Piroplasmida</taxon>
        <taxon>Babesiidae</taxon>
        <taxon>Babesia</taxon>
    </lineage>
</organism>
<dbReference type="PROSITE" id="PS01359">
    <property type="entry name" value="ZF_PHD_1"/>
    <property type="match status" value="1"/>
</dbReference>
<feature type="domain" description="PHD-type" evidence="6">
    <location>
        <begin position="508"/>
        <end position="584"/>
    </location>
</feature>
<dbReference type="SMART" id="SM00184">
    <property type="entry name" value="RING"/>
    <property type="match status" value="3"/>
</dbReference>
<dbReference type="SUPFAM" id="SSF57903">
    <property type="entry name" value="FYVE/PHD zinc finger"/>
    <property type="match status" value="2"/>
</dbReference>
<dbReference type="CDD" id="cd15522">
    <property type="entry name" value="PHD_TAF3"/>
    <property type="match status" value="1"/>
</dbReference>